<sequence>MLNSGEPELFADQEAARTSVEEELARDMVMMAQFEEQMRQWERERRERRLRDPQCFGPEAVDRTAAWLRAGLASAQAAGSSRQTEIAELQQMLDMIPRWRSREEEEERRLKEEAQLGLARAMDVAAAPAHGEVEEERRSRRLD</sequence>
<feature type="region of interest" description="Disordered" evidence="2">
    <location>
        <begin position="123"/>
        <end position="143"/>
    </location>
</feature>
<evidence type="ECO:0000256" key="2">
    <source>
        <dbReference type="SAM" id="MobiDB-lite"/>
    </source>
</evidence>
<feature type="compositionally biased region" description="Basic and acidic residues" evidence="2">
    <location>
        <begin position="131"/>
        <end position="143"/>
    </location>
</feature>
<feature type="coiled-coil region" evidence="1">
    <location>
        <begin position="24"/>
        <end position="51"/>
    </location>
</feature>
<protein>
    <submittedName>
        <fullName evidence="3">Uncharacterized protein</fullName>
    </submittedName>
</protein>
<accession>A0AAV0KG96</accession>
<evidence type="ECO:0000313" key="3">
    <source>
        <dbReference type="EMBL" id="CAI0421452.1"/>
    </source>
</evidence>
<organism evidence="3 4">
    <name type="scientific">Linum tenue</name>
    <dbReference type="NCBI Taxonomy" id="586396"/>
    <lineage>
        <taxon>Eukaryota</taxon>
        <taxon>Viridiplantae</taxon>
        <taxon>Streptophyta</taxon>
        <taxon>Embryophyta</taxon>
        <taxon>Tracheophyta</taxon>
        <taxon>Spermatophyta</taxon>
        <taxon>Magnoliopsida</taxon>
        <taxon>eudicotyledons</taxon>
        <taxon>Gunneridae</taxon>
        <taxon>Pentapetalae</taxon>
        <taxon>rosids</taxon>
        <taxon>fabids</taxon>
        <taxon>Malpighiales</taxon>
        <taxon>Linaceae</taxon>
        <taxon>Linum</taxon>
    </lineage>
</organism>
<keyword evidence="1" id="KW-0175">Coiled coil</keyword>
<name>A0AAV0KG96_9ROSI</name>
<dbReference type="EMBL" id="CAMGYJ010000005">
    <property type="protein sequence ID" value="CAI0421452.1"/>
    <property type="molecule type" value="Genomic_DNA"/>
</dbReference>
<comment type="caution">
    <text evidence="3">The sequence shown here is derived from an EMBL/GenBank/DDBJ whole genome shotgun (WGS) entry which is preliminary data.</text>
</comment>
<evidence type="ECO:0000313" key="4">
    <source>
        <dbReference type="Proteomes" id="UP001154282"/>
    </source>
</evidence>
<proteinExistence type="predicted"/>
<dbReference type="AlphaFoldDB" id="A0AAV0KG96"/>
<keyword evidence="4" id="KW-1185">Reference proteome</keyword>
<gene>
    <name evidence="3" type="ORF">LITE_LOCUS18745</name>
</gene>
<dbReference type="Proteomes" id="UP001154282">
    <property type="component" value="Unassembled WGS sequence"/>
</dbReference>
<reference evidence="3" key="1">
    <citation type="submission" date="2022-08" db="EMBL/GenBank/DDBJ databases">
        <authorList>
            <person name="Gutierrez-Valencia J."/>
        </authorList>
    </citation>
    <scope>NUCLEOTIDE SEQUENCE</scope>
</reference>
<evidence type="ECO:0000256" key="1">
    <source>
        <dbReference type="SAM" id="Coils"/>
    </source>
</evidence>